<sequence>MLGRIGVASLPLTAPDRFSAGPHADAAPEPIFSTGRRRGLGGSQRPGDNSCPRLSSGFCGSGQATKKAAWATFLLLIRVRPLATIAQVGHHPLALLQIITAELLTAAIEGVGAFLELNPNWATHDLQ</sequence>
<accession>A0A1G8LYV4</accession>
<organism evidence="2 3">
    <name type="scientific">Ferrimonas sediminum</name>
    <dbReference type="NCBI Taxonomy" id="718193"/>
    <lineage>
        <taxon>Bacteria</taxon>
        <taxon>Pseudomonadati</taxon>
        <taxon>Pseudomonadota</taxon>
        <taxon>Gammaproteobacteria</taxon>
        <taxon>Alteromonadales</taxon>
        <taxon>Ferrimonadaceae</taxon>
        <taxon>Ferrimonas</taxon>
    </lineage>
</organism>
<evidence type="ECO:0000313" key="3">
    <source>
        <dbReference type="Proteomes" id="UP000199527"/>
    </source>
</evidence>
<dbReference type="EMBL" id="FNEM01000002">
    <property type="protein sequence ID" value="SDI60894.1"/>
    <property type="molecule type" value="Genomic_DNA"/>
</dbReference>
<evidence type="ECO:0000256" key="1">
    <source>
        <dbReference type="SAM" id="MobiDB-lite"/>
    </source>
</evidence>
<dbReference type="Proteomes" id="UP000199527">
    <property type="component" value="Unassembled WGS sequence"/>
</dbReference>
<evidence type="ECO:0000313" key="2">
    <source>
        <dbReference type="EMBL" id="SDI60894.1"/>
    </source>
</evidence>
<dbReference type="AlphaFoldDB" id="A0A1G8LYV4"/>
<gene>
    <name evidence="2" type="ORF">SAMN04488540_102213</name>
</gene>
<name>A0A1G8LYV4_9GAMM</name>
<proteinExistence type="predicted"/>
<protein>
    <submittedName>
        <fullName evidence="2">Uncharacterized protein</fullName>
    </submittedName>
</protein>
<keyword evidence="3" id="KW-1185">Reference proteome</keyword>
<reference evidence="3" key="1">
    <citation type="submission" date="2016-10" db="EMBL/GenBank/DDBJ databases">
        <authorList>
            <person name="Varghese N."/>
            <person name="Submissions S."/>
        </authorList>
    </citation>
    <scope>NUCLEOTIDE SEQUENCE [LARGE SCALE GENOMIC DNA]</scope>
    <source>
        <strain evidence="3">DSM 23317</strain>
    </source>
</reference>
<feature type="region of interest" description="Disordered" evidence="1">
    <location>
        <begin position="18"/>
        <end position="56"/>
    </location>
</feature>